<name>A0ABW0PHR1_9BURK</name>
<evidence type="ECO:0000313" key="2">
    <source>
        <dbReference type="EMBL" id="MFC5511067.1"/>
    </source>
</evidence>
<protein>
    <submittedName>
        <fullName evidence="2">Uncharacterized protein</fullName>
    </submittedName>
</protein>
<organism evidence="2 3">
    <name type="scientific">Massilia jejuensis</name>
    <dbReference type="NCBI Taxonomy" id="648894"/>
    <lineage>
        <taxon>Bacteria</taxon>
        <taxon>Pseudomonadati</taxon>
        <taxon>Pseudomonadota</taxon>
        <taxon>Betaproteobacteria</taxon>
        <taxon>Burkholderiales</taxon>
        <taxon>Oxalobacteraceae</taxon>
        <taxon>Telluria group</taxon>
        <taxon>Massilia</taxon>
    </lineage>
</organism>
<gene>
    <name evidence="2" type="ORF">ACFPOU_08000</name>
</gene>
<reference evidence="3" key="1">
    <citation type="journal article" date="2019" name="Int. J. Syst. Evol. Microbiol.">
        <title>The Global Catalogue of Microorganisms (GCM) 10K type strain sequencing project: providing services to taxonomists for standard genome sequencing and annotation.</title>
        <authorList>
            <consortium name="The Broad Institute Genomics Platform"/>
            <consortium name="The Broad Institute Genome Sequencing Center for Infectious Disease"/>
            <person name="Wu L."/>
            <person name="Ma J."/>
        </authorList>
    </citation>
    <scope>NUCLEOTIDE SEQUENCE [LARGE SCALE GENOMIC DNA]</scope>
    <source>
        <strain evidence="3">CCUG 38813</strain>
    </source>
</reference>
<dbReference type="Proteomes" id="UP001596031">
    <property type="component" value="Unassembled WGS sequence"/>
</dbReference>
<keyword evidence="1" id="KW-1133">Transmembrane helix</keyword>
<sequence>MPEIEQSGVEEAAESDYESYLKQRSLNGALVKAAVVSGAWLALGAVVLGSGAMMRSDADVVGMDTAGREHPIVVMPIQAVGAKQ</sequence>
<feature type="transmembrane region" description="Helical" evidence="1">
    <location>
        <begin position="29"/>
        <end position="48"/>
    </location>
</feature>
<keyword evidence="1" id="KW-0812">Transmembrane</keyword>
<keyword evidence="3" id="KW-1185">Reference proteome</keyword>
<keyword evidence="1" id="KW-0472">Membrane</keyword>
<evidence type="ECO:0000313" key="3">
    <source>
        <dbReference type="Proteomes" id="UP001596031"/>
    </source>
</evidence>
<accession>A0ABW0PHR1</accession>
<dbReference type="EMBL" id="JBHSMS010000026">
    <property type="protein sequence ID" value="MFC5511067.1"/>
    <property type="molecule type" value="Genomic_DNA"/>
</dbReference>
<comment type="caution">
    <text evidence="2">The sequence shown here is derived from an EMBL/GenBank/DDBJ whole genome shotgun (WGS) entry which is preliminary data.</text>
</comment>
<evidence type="ECO:0000256" key="1">
    <source>
        <dbReference type="SAM" id="Phobius"/>
    </source>
</evidence>
<proteinExistence type="predicted"/>
<dbReference type="RefSeq" id="WP_379719266.1">
    <property type="nucleotide sequence ID" value="NZ_JBHSMS010000026.1"/>
</dbReference>